<gene>
    <name evidence="3" type="ORF">C2G38_2160083</name>
</gene>
<evidence type="ECO:0000256" key="2">
    <source>
        <dbReference type="SAM" id="Phobius"/>
    </source>
</evidence>
<name>A0A397W0U5_9GLOM</name>
<comment type="caution">
    <text evidence="3">The sequence shown here is derived from an EMBL/GenBank/DDBJ whole genome shotgun (WGS) entry which is preliminary data.</text>
</comment>
<evidence type="ECO:0000256" key="1">
    <source>
        <dbReference type="SAM" id="MobiDB-lite"/>
    </source>
</evidence>
<evidence type="ECO:0000313" key="3">
    <source>
        <dbReference type="EMBL" id="RIB27652.1"/>
    </source>
</evidence>
<accession>A0A397W0U5</accession>
<feature type="transmembrane region" description="Helical" evidence="2">
    <location>
        <begin position="35"/>
        <end position="56"/>
    </location>
</feature>
<dbReference type="Proteomes" id="UP000266673">
    <property type="component" value="Unassembled WGS sequence"/>
</dbReference>
<evidence type="ECO:0000313" key="4">
    <source>
        <dbReference type="Proteomes" id="UP000266673"/>
    </source>
</evidence>
<dbReference type="EMBL" id="QKWP01000092">
    <property type="protein sequence ID" value="RIB27652.1"/>
    <property type="molecule type" value="Genomic_DNA"/>
</dbReference>
<dbReference type="AlphaFoldDB" id="A0A397W0U5"/>
<protein>
    <submittedName>
        <fullName evidence="3">Uncharacterized protein</fullName>
    </submittedName>
</protein>
<feature type="region of interest" description="Disordered" evidence="1">
    <location>
        <begin position="1"/>
        <end position="24"/>
    </location>
</feature>
<proteinExistence type="predicted"/>
<organism evidence="3 4">
    <name type="scientific">Gigaspora rosea</name>
    <dbReference type="NCBI Taxonomy" id="44941"/>
    <lineage>
        <taxon>Eukaryota</taxon>
        <taxon>Fungi</taxon>
        <taxon>Fungi incertae sedis</taxon>
        <taxon>Mucoromycota</taxon>
        <taxon>Glomeromycotina</taxon>
        <taxon>Glomeromycetes</taxon>
        <taxon>Diversisporales</taxon>
        <taxon>Gigasporaceae</taxon>
        <taxon>Gigaspora</taxon>
    </lineage>
</organism>
<keyword evidence="2" id="KW-1133">Transmembrane helix</keyword>
<keyword evidence="4" id="KW-1185">Reference proteome</keyword>
<keyword evidence="2" id="KW-0812">Transmembrane</keyword>
<sequence length="60" mass="6576">MHTASRPTDAISARSKRPPADTIHRDSNQTAILDAVIFAFLGVLHVSVYTSMLMYATNSQ</sequence>
<keyword evidence="2" id="KW-0472">Membrane</keyword>
<reference evidence="3 4" key="1">
    <citation type="submission" date="2018-06" db="EMBL/GenBank/DDBJ databases">
        <title>Comparative genomics reveals the genomic features of Rhizophagus irregularis, R. cerebriforme, R. diaphanum and Gigaspora rosea, and their symbiotic lifestyle signature.</title>
        <authorList>
            <person name="Morin E."/>
            <person name="San Clemente H."/>
            <person name="Chen E.C.H."/>
            <person name="De La Providencia I."/>
            <person name="Hainaut M."/>
            <person name="Kuo A."/>
            <person name="Kohler A."/>
            <person name="Murat C."/>
            <person name="Tang N."/>
            <person name="Roy S."/>
            <person name="Loubradou J."/>
            <person name="Henrissat B."/>
            <person name="Grigoriev I.V."/>
            <person name="Corradi N."/>
            <person name="Roux C."/>
            <person name="Martin F.M."/>
        </authorList>
    </citation>
    <scope>NUCLEOTIDE SEQUENCE [LARGE SCALE GENOMIC DNA]</scope>
    <source>
        <strain evidence="3 4">DAOM 194757</strain>
    </source>
</reference>